<evidence type="ECO:0000313" key="3">
    <source>
        <dbReference type="Proteomes" id="UP000740926"/>
    </source>
</evidence>
<dbReference type="EMBL" id="JAANIU010017022">
    <property type="protein sequence ID" value="KAG1527598.1"/>
    <property type="molecule type" value="Genomic_DNA"/>
</dbReference>
<protein>
    <submittedName>
        <fullName evidence="2">Uncharacterized protein</fullName>
    </submittedName>
</protein>
<evidence type="ECO:0000313" key="2">
    <source>
        <dbReference type="EMBL" id="KAG1527598.1"/>
    </source>
</evidence>
<dbReference type="Proteomes" id="UP000740926">
    <property type="component" value="Unassembled WGS sequence"/>
</dbReference>
<feature type="region of interest" description="Disordered" evidence="1">
    <location>
        <begin position="1"/>
        <end position="30"/>
    </location>
</feature>
<proteinExistence type="predicted"/>
<reference evidence="2 3" key="1">
    <citation type="journal article" date="2020" name="Microb. Genom.">
        <title>Genetic diversity of clinical and environmental Mucorales isolates obtained from an investigation of mucormycosis cases among solid organ transplant recipients.</title>
        <authorList>
            <person name="Nguyen M.H."/>
            <person name="Kaul D."/>
            <person name="Muto C."/>
            <person name="Cheng S.J."/>
            <person name="Richter R.A."/>
            <person name="Bruno V.M."/>
            <person name="Liu G."/>
            <person name="Beyhan S."/>
            <person name="Sundermann A.J."/>
            <person name="Mounaud S."/>
            <person name="Pasculle A.W."/>
            <person name="Nierman W.C."/>
            <person name="Driscoll E."/>
            <person name="Cumbie R."/>
            <person name="Clancy C.J."/>
            <person name="Dupont C.L."/>
        </authorList>
    </citation>
    <scope>NUCLEOTIDE SEQUENCE [LARGE SCALE GENOMIC DNA]</scope>
    <source>
        <strain evidence="2 3">GL24</strain>
    </source>
</reference>
<sequence>MVDSTPARGHVGGGRFTHGAPQDGVDAPRGVQLAGHEGVEMRDAATAGVDPFGMRTGQADQHAVGRVRVGCAGLVAHPAEDLRLFAAHDVG</sequence>
<evidence type="ECO:0000256" key="1">
    <source>
        <dbReference type="SAM" id="MobiDB-lite"/>
    </source>
</evidence>
<comment type="caution">
    <text evidence="2">The sequence shown here is derived from an EMBL/GenBank/DDBJ whole genome shotgun (WGS) entry which is preliminary data.</text>
</comment>
<keyword evidence="3" id="KW-1185">Reference proteome</keyword>
<gene>
    <name evidence="2" type="ORF">G6F50_018302</name>
</gene>
<organism evidence="2 3">
    <name type="scientific">Rhizopus delemar</name>
    <dbReference type="NCBI Taxonomy" id="936053"/>
    <lineage>
        <taxon>Eukaryota</taxon>
        <taxon>Fungi</taxon>
        <taxon>Fungi incertae sedis</taxon>
        <taxon>Mucoromycota</taxon>
        <taxon>Mucoromycotina</taxon>
        <taxon>Mucoromycetes</taxon>
        <taxon>Mucorales</taxon>
        <taxon>Mucorineae</taxon>
        <taxon>Rhizopodaceae</taxon>
        <taxon>Rhizopus</taxon>
    </lineage>
</organism>
<dbReference type="AlphaFoldDB" id="A0A9P6XMM1"/>
<name>A0A9P6XMM1_9FUNG</name>
<accession>A0A9P6XMM1</accession>